<accession>A0A067SFC3</accession>
<reference evidence="2" key="1">
    <citation type="journal article" date="2014" name="Proc. Natl. Acad. Sci. U.S.A.">
        <title>Extensive sampling of basidiomycete genomes demonstrates inadequacy of the white-rot/brown-rot paradigm for wood decay fungi.</title>
        <authorList>
            <person name="Riley R."/>
            <person name="Salamov A.A."/>
            <person name="Brown D.W."/>
            <person name="Nagy L.G."/>
            <person name="Floudas D."/>
            <person name="Held B.W."/>
            <person name="Levasseur A."/>
            <person name="Lombard V."/>
            <person name="Morin E."/>
            <person name="Otillar R."/>
            <person name="Lindquist E.A."/>
            <person name="Sun H."/>
            <person name="LaButti K.M."/>
            <person name="Schmutz J."/>
            <person name="Jabbour D."/>
            <person name="Luo H."/>
            <person name="Baker S.E."/>
            <person name="Pisabarro A.G."/>
            <person name="Walton J.D."/>
            <person name="Blanchette R.A."/>
            <person name="Henrissat B."/>
            <person name="Martin F."/>
            <person name="Cullen D."/>
            <person name="Hibbett D.S."/>
            <person name="Grigoriev I.V."/>
        </authorList>
    </citation>
    <scope>NUCLEOTIDE SEQUENCE [LARGE SCALE GENOMIC DNA]</scope>
    <source>
        <strain evidence="2">CBS 339.88</strain>
    </source>
</reference>
<gene>
    <name evidence="1" type="ORF">GALMADRAFT_146065</name>
</gene>
<dbReference type="Gene3D" id="1.20.1280.50">
    <property type="match status" value="1"/>
</dbReference>
<dbReference type="Proteomes" id="UP000027222">
    <property type="component" value="Unassembled WGS sequence"/>
</dbReference>
<sequence length="310" mass="35686">MERLRASGHAFNTRGFPALPDEIYLEILSHLPTIPVPTEDTIDICNPKSHPNRQLILSSLSQTCQSLRRVFLRYLWQRIEVYEAMDTQKGPLPTFDVLRKRPISNYVHSRYAEEVVRQLEIVTIRDPNLAQHVNVLNIVLSYSVETLLPELARCISLFPNLHTVQMHFFGPFVTPVPGVATTFEGYKYPQIRNVCLSDNCAGFLASCPRANRVTPYMHVPCCSHLLPCAKERCPQIEFFEYLIFSPTTYDFAMNHFKNLCDVTLYWDLLISYVDQLRTTLRNRLNLASVLLDFGLLLGQIFFRLKCLNSA</sequence>
<dbReference type="OrthoDB" id="2891411at2759"/>
<proteinExistence type="predicted"/>
<keyword evidence="2" id="KW-1185">Reference proteome</keyword>
<organism evidence="1 2">
    <name type="scientific">Galerina marginata (strain CBS 339.88)</name>
    <dbReference type="NCBI Taxonomy" id="685588"/>
    <lineage>
        <taxon>Eukaryota</taxon>
        <taxon>Fungi</taxon>
        <taxon>Dikarya</taxon>
        <taxon>Basidiomycota</taxon>
        <taxon>Agaricomycotina</taxon>
        <taxon>Agaricomycetes</taxon>
        <taxon>Agaricomycetidae</taxon>
        <taxon>Agaricales</taxon>
        <taxon>Agaricineae</taxon>
        <taxon>Strophariaceae</taxon>
        <taxon>Galerina</taxon>
    </lineage>
</organism>
<dbReference type="HOGENOM" id="CLU_063711_1_0_1"/>
<dbReference type="AlphaFoldDB" id="A0A067SFC3"/>
<evidence type="ECO:0000313" key="2">
    <source>
        <dbReference type="Proteomes" id="UP000027222"/>
    </source>
</evidence>
<dbReference type="EMBL" id="KL142406">
    <property type="protein sequence ID" value="KDR68717.1"/>
    <property type="molecule type" value="Genomic_DNA"/>
</dbReference>
<evidence type="ECO:0000313" key="1">
    <source>
        <dbReference type="EMBL" id="KDR68717.1"/>
    </source>
</evidence>
<name>A0A067SFC3_GALM3</name>
<protein>
    <submittedName>
        <fullName evidence="1">Uncharacterized protein</fullName>
    </submittedName>
</protein>